<dbReference type="SMART" id="SM00487">
    <property type="entry name" value="DEXDc"/>
    <property type="match status" value="1"/>
</dbReference>
<dbReference type="InterPro" id="IPR027417">
    <property type="entry name" value="P-loop_NTPase"/>
</dbReference>
<dbReference type="GO" id="GO:0003677">
    <property type="term" value="F:DNA binding"/>
    <property type="evidence" value="ECO:0007669"/>
    <property type="project" value="TreeGrafter"/>
</dbReference>
<feature type="domain" description="Helicase ATP-binding" evidence="3">
    <location>
        <begin position="98"/>
        <end position="280"/>
    </location>
</feature>
<dbReference type="RefSeq" id="WP_025567382.1">
    <property type="nucleotide sequence ID" value="NZ_BMLZ01000062.1"/>
</dbReference>
<dbReference type="EMBL" id="BMLZ01000062">
    <property type="protein sequence ID" value="GGI67210.1"/>
    <property type="molecule type" value="Genomic_DNA"/>
</dbReference>
<dbReference type="InterPro" id="IPR018973">
    <property type="entry name" value="MZB"/>
</dbReference>
<protein>
    <submittedName>
        <fullName evidence="6">RNA helicase</fullName>
    </submittedName>
</protein>
<dbReference type="Pfam" id="PF00271">
    <property type="entry name" value="Helicase_C"/>
    <property type="match status" value="1"/>
</dbReference>
<dbReference type="InterPro" id="IPR014001">
    <property type="entry name" value="Helicase_ATP-bd"/>
</dbReference>
<dbReference type="Pfam" id="PF09369">
    <property type="entry name" value="MZB"/>
    <property type="match status" value="1"/>
</dbReference>
<dbReference type="Proteomes" id="UP000652720">
    <property type="component" value="Unassembled WGS sequence"/>
</dbReference>
<keyword evidence="6" id="KW-0347">Helicase</keyword>
<evidence type="ECO:0000259" key="3">
    <source>
        <dbReference type="PROSITE" id="PS51192"/>
    </source>
</evidence>
<evidence type="ECO:0000256" key="1">
    <source>
        <dbReference type="ARBA" id="ARBA00022741"/>
    </source>
</evidence>
<reference evidence="5" key="1">
    <citation type="journal article" date="2014" name="Int. J. Syst. Evol. Microbiol.">
        <title>Complete genome of a new Firmicutes species belonging to the dominant human colonic microbiota ('Ruminococcus bicirculans') reveals two chromosomes and a selective capacity to utilize plant glucans.</title>
        <authorList>
            <consortium name="NISC Comparative Sequencing Program"/>
            <person name="Wegmann U."/>
            <person name="Louis P."/>
            <person name="Goesmann A."/>
            <person name="Henrissat B."/>
            <person name="Duncan S.H."/>
            <person name="Flint H.J."/>
        </authorList>
    </citation>
    <scope>NUCLEOTIDE SEQUENCE</scope>
    <source>
        <strain evidence="5">CGMCC 1.8884</strain>
    </source>
</reference>
<keyword evidence="6" id="KW-0378">Hydrolase</keyword>
<dbReference type="SUPFAM" id="SSF52540">
    <property type="entry name" value="P-loop containing nucleoside triphosphate hydrolases"/>
    <property type="match status" value="2"/>
</dbReference>
<dbReference type="Gene3D" id="3.40.50.300">
    <property type="entry name" value="P-loop containing nucleotide triphosphate hydrolases"/>
    <property type="match status" value="2"/>
</dbReference>
<comment type="caution">
    <text evidence="6">The sequence shown here is derived from an EMBL/GenBank/DDBJ whole genome shotgun (WGS) entry which is preliminary data.</text>
</comment>
<evidence type="ECO:0000313" key="8">
    <source>
        <dbReference type="Proteomes" id="UP000652720"/>
    </source>
</evidence>
<reference evidence="6" key="4">
    <citation type="submission" date="2023-08" db="EMBL/GenBank/DDBJ databases">
        <authorList>
            <person name="Sun Q."/>
            <person name="Zhou Y."/>
        </authorList>
    </citation>
    <scope>NUCLEOTIDE SEQUENCE</scope>
    <source>
        <strain evidence="5">CGMCC 1.8884</strain>
        <strain evidence="6">CGMCC 1.8885</strain>
    </source>
</reference>
<feature type="domain" description="Helicase C-terminal" evidence="4">
    <location>
        <begin position="901"/>
        <end position="1050"/>
    </location>
</feature>
<gene>
    <name evidence="5" type="ORF">GCM10008021_29410</name>
    <name evidence="6" type="ORF">GCM10010914_30330</name>
</gene>
<organism evidence="6 8">
    <name type="scientific">Deinococcus wulumuqiensis</name>
    <dbReference type="NCBI Taxonomy" id="980427"/>
    <lineage>
        <taxon>Bacteria</taxon>
        <taxon>Thermotogati</taxon>
        <taxon>Deinococcota</taxon>
        <taxon>Deinococci</taxon>
        <taxon>Deinococcales</taxon>
        <taxon>Deinococcaceae</taxon>
        <taxon>Deinococcus</taxon>
    </lineage>
</organism>
<dbReference type="GO" id="GO:0016887">
    <property type="term" value="F:ATP hydrolysis activity"/>
    <property type="evidence" value="ECO:0007669"/>
    <property type="project" value="TreeGrafter"/>
</dbReference>
<dbReference type="InterPro" id="IPR011335">
    <property type="entry name" value="Restrct_endonuc-II-like"/>
</dbReference>
<evidence type="ECO:0000313" key="6">
    <source>
        <dbReference type="EMBL" id="GGI93621.1"/>
    </source>
</evidence>
<dbReference type="InterPro" id="IPR001650">
    <property type="entry name" value="Helicase_C-like"/>
</dbReference>
<keyword evidence="7" id="KW-1185">Reference proteome</keyword>
<dbReference type="PANTHER" id="PTHR47962:SF5">
    <property type="entry name" value="ATP-DEPENDENT HELICASE LHR-RELATED"/>
    <property type="match status" value="1"/>
</dbReference>
<dbReference type="SMART" id="SM00490">
    <property type="entry name" value="HELICc"/>
    <property type="match status" value="1"/>
</dbReference>
<keyword evidence="2" id="KW-0067">ATP-binding</keyword>
<reference evidence="7" key="3">
    <citation type="journal article" date="2019" name="Int. J. Syst. Evol. Microbiol.">
        <title>The Global Catalogue of Microorganisms (GCM) 10K type strain sequencing project: providing services to taxonomists for standard genome sequencing and annotation.</title>
        <authorList>
            <consortium name="The Broad Institute Genomics Platform"/>
            <consortium name="The Broad Institute Genome Sequencing Center for Infectious Disease"/>
            <person name="Wu L."/>
            <person name="Ma J."/>
        </authorList>
    </citation>
    <scope>NUCLEOTIDE SEQUENCE [LARGE SCALE GENOMIC DNA]</scope>
    <source>
        <strain evidence="7">CGMCC 1.8884</strain>
    </source>
</reference>
<sequence length="1699" mass="190320">MNIFEFRTDIIDQYRSYVSSFVHIRDPRIRDYVDGEFATGTFWPDPLVQLNPSFHAGGNVADLVREGVLHPACAEIFAVPQNGQLAPLNLHHHQRQAIELARQGKSYVVTTGTGSGKSLTYIVPIIDHVLRRGSGRGIQAIVVYPMNALANSQLGELEKFIGDSGKVTFRRYTGQESLEEKREIIARPPDILLTNYMMLELILTRQDEVKLLESAQGLPFIVFDELHTYRGRQGADVALLIRRLRERLNAPEAICIGTSATMSSSPKYAERQSAVAGVASRIFGVSIQPDQVIGETLERFTVGDVNSVGLAAAVYQEVSPDFHAFRNDPLVRWLEDEIGLRWDQEAHRYDRLKPQAVSGSGGLAEQLAQKTGRPASDCQKALQQRLLVGNAVRHPATGKPVFAFRLHQFISKASTVYATLGGSAERRENLTLRGQVYADTERQQRLYPLEFCRNCGQEYYSVRHTQSRGVEAFVARGGEVREESDQREGYLYLSEDSPWPLDEERMLGRLPDGWLEEKKGELRLKSSHKKDLPTVYHVNRLGEVVSPADGIQVAFVPDNFKFCLHCGVNYVGRAGKLTKLATLSSEGRSTATTLLSMVTVQELRKSDLGEAARKVLSFTDNRQDASLQAGHFNDFVFVALLRAGLAKALQAGELTQENVAQKTFEAMGLDFASYAADPKARFGEKDRTVKTAQNLVGYALYTDLAEGKRLTMPNLEGVDLVRFEYPYLREVCEAQDLWEGLHPALSLPREGIVEIRMDAARALLDWMRQNLAIKVPYLDSEYLNAVMLNVGLISEDSHLWLPPDEALRPVTNVNITLHKQDFFRKDWQTLTLGPMSAVGKYLMRESTLKWTHKIGQAEVAVILPDLLKALGEFIEYSEETNSYLLKGTAFTWNPGPGLHAYLDSLRVVRPPDTDPPRVNSFFLNLYRQPPATFHALRGLEHTAQIRADEREKREKEFRAGTLPALFCSPTMELGVDISDLNVVHLRNVPPTPANYAQRSGRAGRGGQPALVLTYATTGNNHDQYFFRRPNLMVGGTVSTPRIELGNESLIRSHVHAIWLAETQAELPRSLAELVDMNGERPSLNLQPTYQQAFGDAGVQRRTSARAQVLLDSLDVDLTQTAWFGPDWLTLTVTQAPKEFDHALDRWRDLYRSALSQMNLNHAVMSDAGKSHLHKQAKQLHAEAFSQLQLLQSPDSELSDFYTYRYLASEGFLPGYNFARLPLAAYMPGQRIGKKQNDSYLSRPRFLALSEFGPNAIIYHNGAKYEAHKVIVPARGETSELPVVTAQRCPHCAYLHHGGEQHARDVCERCAQPLGHPQPNLFRMTNVATRRRERIGSDEEERRRIGFEVRSGLRFAMRGGVTDRLEAAAMSGDQALLNLTYGDSATLWRINYGWRNRKDKNEQGFLFDPESSQWLSDSALERRRKEAKGRELPVQRVIPYVEDTRNVLLIEPREGLDLNTMATLMSALKNAVQLVYQLEDSELSAELLPEGDHPVQILLYEASEGGAGVLSDLVFRDGALGDVAREALHLLHFDPLSGEDLRRAPHATEACVAACYDCLMSYSNQNMHDLLDRFLVRELLLRLTGSRVETGTQGQPEHGDHLSAACQTPQESEWLGALRERGLRLPAHAHAELEGFIRPDFLYPGSFAAVFVDGAADDRPGRDAAAREELDNMGWRVIAFGDSSGWDELFRRHSSVFGEG</sequence>
<dbReference type="PANTHER" id="PTHR47962">
    <property type="entry name" value="ATP-DEPENDENT HELICASE LHR-RELATED-RELATED"/>
    <property type="match status" value="1"/>
</dbReference>
<dbReference type="InterPro" id="IPR052511">
    <property type="entry name" value="ATP-dep_Helicase"/>
</dbReference>
<dbReference type="EMBL" id="BMMA01000054">
    <property type="protein sequence ID" value="GGI93621.1"/>
    <property type="molecule type" value="Genomic_DNA"/>
</dbReference>
<reference evidence="6" key="2">
    <citation type="journal article" date="2014" name="Int. J. Syst. Evol. Microbiol.">
        <title>Complete genome sequence of Corynebacterium casei LMG S-19264T (=DSM 44701T), isolated from a smear-ripened cheese.</title>
        <authorList>
            <consortium name="US DOE Joint Genome Institute (JGI-PGF)"/>
            <person name="Walter F."/>
            <person name="Albersmeier A."/>
            <person name="Kalinowski J."/>
            <person name="Ruckert C."/>
        </authorList>
    </citation>
    <scope>NUCLEOTIDE SEQUENCE</scope>
    <source>
        <strain evidence="6">CGMCC 1.8885</strain>
    </source>
</reference>
<evidence type="ECO:0000313" key="5">
    <source>
        <dbReference type="EMBL" id="GGI67210.1"/>
    </source>
</evidence>
<keyword evidence="1" id="KW-0547">Nucleotide-binding</keyword>
<name>A0AAV4K8L4_9DEIO</name>
<dbReference type="GeneID" id="59163818"/>
<dbReference type="SUPFAM" id="SSF52980">
    <property type="entry name" value="Restriction endonuclease-like"/>
    <property type="match status" value="1"/>
</dbReference>
<evidence type="ECO:0000256" key="2">
    <source>
        <dbReference type="ARBA" id="ARBA00022840"/>
    </source>
</evidence>
<evidence type="ECO:0000313" key="7">
    <source>
        <dbReference type="Proteomes" id="UP000630135"/>
    </source>
</evidence>
<dbReference type="InterPro" id="IPR011545">
    <property type="entry name" value="DEAD/DEAH_box_helicase_dom"/>
</dbReference>
<dbReference type="PROSITE" id="PS51194">
    <property type="entry name" value="HELICASE_CTER"/>
    <property type="match status" value="1"/>
</dbReference>
<proteinExistence type="predicted"/>
<dbReference type="Pfam" id="PF00270">
    <property type="entry name" value="DEAD"/>
    <property type="match status" value="1"/>
</dbReference>
<evidence type="ECO:0000259" key="4">
    <source>
        <dbReference type="PROSITE" id="PS51194"/>
    </source>
</evidence>
<dbReference type="Proteomes" id="UP000630135">
    <property type="component" value="Unassembled WGS sequence"/>
</dbReference>
<dbReference type="GO" id="GO:0004386">
    <property type="term" value="F:helicase activity"/>
    <property type="evidence" value="ECO:0007669"/>
    <property type="project" value="UniProtKB-KW"/>
</dbReference>
<accession>A0AAV4K8L4</accession>
<dbReference type="GO" id="GO:0005524">
    <property type="term" value="F:ATP binding"/>
    <property type="evidence" value="ECO:0007669"/>
    <property type="project" value="UniProtKB-KW"/>
</dbReference>
<dbReference type="PROSITE" id="PS51192">
    <property type="entry name" value="HELICASE_ATP_BIND_1"/>
    <property type="match status" value="1"/>
</dbReference>